<keyword evidence="3 5" id="KW-0663">Pyridoxal phosphate</keyword>
<dbReference type="InterPro" id="IPR001926">
    <property type="entry name" value="TrpB-like_PALP"/>
</dbReference>
<dbReference type="FunFam" id="3.40.50.1100:FF:000024">
    <property type="entry name" value="Probable threonine synthase"/>
    <property type="match status" value="1"/>
</dbReference>
<dbReference type="Proteomes" id="UP000241818">
    <property type="component" value="Unassembled WGS sequence"/>
</dbReference>
<dbReference type="InterPro" id="IPR037158">
    <property type="entry name" value="Thr_synth_N_sf"/>
</dbReference>
<dbReference type="OrthoDB" id="5203861at2759"/>
<dbReference type="GO" id="GO:0004795">
    <property type="term" value="F:threonine synthase activity"/>
    <property type="evidence" value="ECO:0007669"/>
    <property type="project" value="TreeGrafter"/>
</dbReference>
<keyword evidence="9" id="KW-1185">Reference proteome</keyword>
<dbReference type="Pfam" id="PF24857">
    <property type="entry name" value="THR4_C"/>
    <property type="match status" value="1"/>
</dbReference>
<evidence type="ECO:0000256" key="1">
    <source>
        <dbReference type="ARBA" id="ARBA00001933"/>
    </source>
</evidence>
<dbReference type="InterPro" id="IPR029144">
    <property type="entry name" value="Thr_synth_N"/>
</dbReference>
<feature type="modified residue" description="N6-(pyridoxal phosphate)lysine" evidence="5">
    <location>
        <position position="124"/>
    </location>
</feature>
<name>A0A2T3B4U7_AMORE</name>
<evidence type="ECO:0000256" key="4">
    <source>
        <dbReference type="ARBA" id="ARBA00023239"/>
    </source>
</evidence>
<evidence type="ECO:0000256" key="5">
    <source>
        <dbReference type="PIRSR" id="PIRSR604450-51"/>
    </source>
</evidence>
<protein>
    <recommendedName>
        <fullName evidence="10">Threonine synthase</fullName>
    </recommendedName>
</protein>
<dbReference type="PANTHER" id="PTHR42690">
    <property type="entry name" value="THREONINE SYNTHASE FAMILY MEMBER"/>
    <property type="match status" value="1"/>
</dbReference>
<dbReference type="InParanoid" id="A0A2T3B4U7"/>
<evidence type="ECO:0000259" key="7">
    <source>
        <dbReference type="Pfam" id="PF14821"/>
    </source>
</evidence>
<evidence type="ECO:0000256" key="2">
    <source>
        <dbReference type="ARBA" id="ARBA00005517"/>
    </source>
</evidence>
<keyword evidence="4" id="KW-0456">Lyase</keyword>
<dbReference type="RefSeq" id="XP_024721921.1">
    <property type="nucleotide sequence ID" value="XM_024862606.1"/>
</dbReference>
<proteinExistence type="inferred from homology"/>
<feature type="domain" description="Tryptophan synthase beta chain-like PALP" evidence="6">
    <location>
        <begin position="104"/>
        <end position="338"/>
    </location>
</feature>
<dbReference type="GeneID" id="36570687"/>
<comment type="similarity">
    <text evidence="2">Belongs to the threonine synthase family.</text>
</comment>
<evidence type="ECO:0000313" key="8">
    <source>
        <dbReference type="EMBL" id="PSS20651.1"/>
    </source>
</evidence>
<dbReference type="STRING" id="857342.A0A2T3B4U7"/>
<dbReference type="AlphaFoldDB" id="A0A2T3B4U7"/>
<dbReference type="InterPro" id="IPR004450">
    <property type="entry name" value="Thr_synthase-like"/>
</dbReference>
<dbReference type="Pfam" id="PF14821">
    <property type="entry name" value="Thr_synth_N"/>
    <property type="match status" value="1"/>
</dbReference>
<accession>A0A2T3B4U7</accession>
<dbReference type="Gene3D" id="3.40.50.1100">
    <property type="match status" value="2"/>
</dbReference>
<dbReference type="Pfam" id="PF00291">
    <property type="entry name" value="PALP"/>
    <property type="match status" value="1"/>
</dbReference>
<feature type="domain" description="Threonine synthase N-terminal" evidence="7">
    <location>
        <begin position="15"/>
        <end position="92"/>
    </location>
</feature>
<dbReference type="EMBL" id="KZ679010">
    <property type="protein sequence ID" value="PSS20651.1"/>
    <property type="molecule type" value="Genomic_DNA"/>
</dbReference>
<dbReference type="GO" id="GO:0009088">
    <property type="term" value="P:threonine biosynthetic process"/>
    <property type="evidence" value="ECO:0007669"/>
    <property type="project" value="TreeGrafter"/>
</dbReference>
<gene>
    <name evidence="8" type="ORF">M430DRAFT_139338</name>
</gene>
<dbReference type="InterPro" id="IPR051166">
    <property type="entry name" value="Threonine_Synthase"/>
</dbReference>
<comment type="cofactor">
    <cofactor evidence="1 5">
        <name>pyridoxal 5'-phosphate</name>
        <dbReference type="ChEBI" id="CHEBI:597326"/>
    </cofactor>
</comment>
<evidence type="ECO:0000256" key="3">
    <source>
        <dbReference type="ARBA" id="ARBA00022898"/>
    </source>
</evidence>
<dbReference type="PANTHER" id="PTHR42690:SF1">
    <property type="entry name" value="THREONINE SYNTHASE-LIKE 2"/>
    <property type="match status" value="1"/>
</dbReference>
<evidence type="ECO:0000259" key="6">
    <source>
        <dbReference type="Pfam" id="PF00291"/>
    </source>
</evidence>
<dbReference type="NCBIfam" id="TIGR00260">
    <property type="entry name" value="thrC"/>
    <property type="match status" value="1"/>
</dbReference>
<dbReference type="Gene3D" id="3.90.1380.10">
    <property type="entry name" value="Threonine synthase, N-terminal domain"/>
    <property type="match status" value="1"/>
</dbReference>
<evidence type="ECO:0008006" key="10">
    <source>
        <dbReference type="Google" id="ProtNLM"/>
    </source>
</evidence>
<organism evidence="8 9">
    <name type="scientific">Amorphotheca resinae ATCC 22711</name>
    <dbReference type="NCBI Taxonomy" id="857342"/>
    <lineage>
        <taxon>Eukaryota</taxon>
        <taxon>Fungi</taxon>
        <taxon>Dikarya</taxon>
        <taxon>Ascomycota</taxon>
        <taxon>Pezizomycotina</taxon>
        <taxon>Leotiomycetes</taxon>
        <taxon>Helotiales</taxon>
        <taxon>Amorphothecaceae</taxon>
        <taxon>Amorphotheca</taxon>
    </lineage>
</organism>
<reference evidence="8 9" key="1">
    <citation type="journal article" date="2018" name="New Phytol.">
        <title>Comparative genomics and transcriptomics depict ericoid mycorrhizal fungi as versatile saprotrophs and plant mutualists.</title>
        <authorList>
            <person name="Martino E."/>
            <person name="Morin E."/>
            <person name="Grelet G.A."/>
            <person name="Kuo A."/>
            <person name="Kohler A."/>
            <person name="Daghino S."/>
            <person name="Barry K.W."/>
            <person name="Cichocki N."/>
            <person name="Clum A."/>
            <person name="Dockter R.B."/>
            <person name="Hainaut M."/>
            <person name="Kuo R.C."/>
            <person name="LaButti K."/>
            <person name="Lindahl B.D."/>
            <person name="Lindquist E.A."/>
            <person name="Lipzen A."/>
            <person name="Khouja H.R."/>
            <person name="Magnuson J."/>
            <person name="Murat C."/>
            <person name="Ohm R.A."/>
            <person name="Singer S.W."/>
            <person name="Spatafora J.W."/>
            <person name="Wang M."/>
            <person name="Veneault-Fourrey C."/>
            <person name="Henrissat B."/>
            <person name="Grigoriev I.V."/>
            <person name="Martin F.M."/>
            <person name="Perotto S."/>
        </authorList>
    </citation>
    <scope>NUCLEOTIDE SEQUENCE [LARGE SCALE GENOMIC DNA]</scope>
    <source>
        <strain evidence="8 9">ATCC 22711</strain>
    </source>
</reference>
<evidence type="ECO:0000313" key="9">
    <source>
        <dbReference type="Proteomes" id="UP000241818"/>
    </source>
</evidence>
<dbReference type="SUPFAM" id="SSF53686">
    <property type="entry name" value="Tryptophan synthase beta subunit-like PLP-dependent enzymes"/>
    <property type="match status" value="1"/>
</dbReference>
<dbReference type="FunFam" id="3.90.1380.10:FF:000003">
    <property type="entry name" value="THR4p Threonine synthase"/>
    <property type="match status" value="1"/>
</dbReference>
<dbReference type="FunCoup" id="A0A2T3B4U7">
    <property type="interactions" value="248"/>
</dbReference>
<dbReference type="CDD" id="cd01560">
    <property type="entry name" value="Thr-synth_2"/>
    <property type="match status" value="1"/>
</dbReference>
<sequence length="544" mass="60705">MSDDSASQTHTPSQRYLSTRGGDYNLSFETVVLKGLAADGGLFLPEEVPVVEDWRSWKDLSYSELALQIFSLYISPDEIPRDDLKAIIDRSYSTFRAKEIVPLRHLKDNLYLLELFHGPSYSFKDCALQFLGNLFEYFLVRRNQGKKGTDRHHLTVVGATSGDTGSAAIYGLRGKKDVSVFILHPKGRVSPIQEAQMTTVLDRNVHNMAVEGTFDDCQDIVKALFGDPDTNQTLKLGAVNSINWSRILAQIVYYFYSYFSLAKASSSFKIGDKVRLVTPTGNFGNILAGYFAKRMGLPVDKLVVATNENDILDRFWKTGRYEKHPVHGEDAQGGLKTDGVKAHGDGCKETLSPAMDILVSSNFERLMWFLAKEFASTLGLNDQFNKEKAGQEVLAWYQSLKATGGFGPVHQEILENGRHSFESERVSDQETLETIKSYYEQTGYVLDPHSAVGVATAERSIGRTGLQTPHISLSTAHPAKFSGAVKLALKDNTGFNFEEQVLPPEFVALDKLERRVTTVENSWEKVREIVKKQVDEDLKTEGSA</sequence>
<dbReference type="InterPro" id="IPR036052">
    <property type="entry name" value="TrpB-like_PALP_sf"/>
</dbReference>